<gene>
    <name evidence="7 9" type="primary">purC</name>
    <name evidence="9" type="ORF">NDEV_0924</name>
</gene>
<evidence type="ECO:0000256" key="2">
    <source>
        <dbReference type="ARBA" id="ARBA00010190"/>
    </source>
</evidence>
<accession>A0A128A2W2</accession>
<dbReference type="InterPro" id="IPR018236">
    <property type="entry name" value="SAICAR_synthetase_CS"/>
</dbReference>
<evidence type="ECO:0000256" key="7">
    <source>
        <dbReference type="HAMAP-Rule" id="MF_00137"/>
    </source>
</evidence>
<dbReference type="CDD" id="cd01414">
    <property type="entry name" value="SAICAR_synt_Sc"/>
    <property type="match status" value="1"/>
</dbReference>
<dbReference type="AlphaFoldDB" id="A0A128A2W2"/>
<dbReference type="PROSITE" id="PS01058">
    <property type="entry name" value="SAICAR_SYNTHETASE_2"/>
    <property type="match status" value="1"/>
</dbReference>
<dbReference type="PANTHER" id="PTHR43700:SF1">
    <property type="entry name" value="PHOSPHORIBOSYLAMINOIMIDAZOLE-SUCCINOCARBOXAMIDE SYNTHASE"/>
    <property type="match status" value="1"/>
</dbReference>
<evidence type="ECO:0000256" key="5">
    <source>
        <dbReference type="ARBA" id="ARBA00022755"/>
    </source>
</evidence>
<evidence type="ECO:0000256" key="4">
    <source>
        <dbReference type="ARBA" id="ARBA00022741"/>
    </source>
</evidence>
<comment type="similarity">
    <text evidence="2 7">Belongs to the SAICAR synthetase family.</text>
</comment>
<reference evidence="10" key="1">
    <citation type="submission" date="2015-10" db="EMBL/GenBank/DDBJ databases">
        <authorList>
            <person name="Lehtovirta-Morley L.E."/>
            <person name="Vieille C."/>
        </authorList>
    </citation>
    <scope>NUCLEOTIDE SEQUENCE [LARGE SCALE GENOMIC DNA]</scope>
</reference>
<evidence type="ECO:0000259" key="8">
    <source>
        <dbReference type="Pfam" id="PF01259"/>
    </source>
</evidence>
<dbReference type="UniPathway" id="UPA00074">
    <property type="reaction ID" value="UER00131"/>
</dbReference>
<proteinExistence type="inferred from homology"/>
<protein>
    <recommendedName>
        <fullName evidence="7">Phosphoribosylaminoimidazole-succinocarboxamide synthase</fullName>
        <ecNumber evidence="7">6.3.2.6</ecNumber>
    </recommendedName>
    <alternativeName>
        <fullName evidence="7">SAICAR synthetase</fullName>
    </alternativeName>
</protein>
<keyword evidence="10" id="KW-1185">Reference proteome</keyword>
<comment type="catalytic activity">
    <reaction evidence="7">
        <text>5-amino-1-(5-phospho-D-ribosyl)imidazole-4-carboxylate + L-aspartate + ATP = (2S)-2-[5-amino-1-(5-phospho-beta-D-ribosyl)imidazole-4-carboxamido]succinate + ADP + phosphate + 2 H(+)</text>
        <dbReference type="Rhea" id="RHEA:22628"/>
        <dbReference type="ChEBI" id="CHEBI:15378"/>
        <dbReference type="ChEBI" id="CHEBI:29991"/>
        <dbReference type="ChEBI" id="CHEBI:30616"/>
        <dbReference type="ChEBI" id="CHEBI:43474"/>
        <dbReference type="ChEBI" id="CHEBI:58443"/>
        <dbReference type="ChEBI" id="CHEBI:77657"/>
        <dbReference type="ChEBI" id="CHEBI:456216"/>
        <dbReference type="EC" id="6.3.2.6"/>
    </reaction>
</comment>
<dbReference type="Gene3D" id="3.30.470.20">
    <property type="entry name" value="ATP-grasp fold, B domain"/>
    <property type="match status" value="1"/>
</dbReference>
<dbReference type="NCBIfam" id="TIGR00081">
    <property type="entry name" value="purC"/>
    <property type="match status" value="1"/>
</dbReference>
<comment type="pathway">
    <text evidence="1 7">Purine metabolism; IMP biosynthesis via de novo pathway; 5-amino-1-(5-phospho-D-ribosyl)imidazole-4-carboxamide from 5-amino-1-(5-phospho-D-ribosyl)imidazole-4-carboxylate: step 1/2.</text>
</comment>
<dbReference type="PROSITE" id="PS01057">
    <property type="entry name" value="SAICAR_SYNTHETASE_1"/>
    <property type="match status" value="1"/>
</dbReference>
<evidence type="ECO:0000313" key="10">
    <source>
        <dbReference type="Proteomes" id="UP000196239"/>
    </source>
</evidence>
<dbReference type="GO" id="GO:0005524">
    <property type="term" value="F:ATP binding"/>
    <property type="evidence" value="ECO:0007669"/>
    <property type="project" value="UniProtKB-KW"/>
</dbReference>
<dbReference type="Pfam" id="PF01259">
    <property type="entry name" value="SAICAR_synt"/>
    <property type="match status" value="1"/>
</dbReference>
<dbReference type="SUPFAM" id="SSF56104">
    <property type="entry name" value="SAICAR synthase-like"/>
    <property type="match status" value="1"/>
</dbReference>
<dbReference type="Proteomes" id="UP000196239">
    <property type="component" value="Chromosome 1"/>
</dbReference>
<dbReference type="PANTHER" id="PTHR43700">
    <property type="entry name" value="PHOSPHORIBOSYLAMINOIMIDAZOLE-SUCCINOCARBOXAMIDE SYNTHASE"/>
    <property type="match status" value="1"/>
</dbReference>
<dbReference type="GO" id="GO:0004639">
    <property type="term" value="F:phosphoribosylaminoimidazolesuccinocarboxamide synthase activity"/>
    <property type="evidence" value="ECO:0007669"/>
    <property type="project" value="UniProtKB-UniRule"/>
</dbReference>
<keyword evidence="4 7" id="KW-0547">Nucleotide-binding</keyword>
<name>A0A128A2W2_9ARCH</name>
<sequence>MTACLKFLRSGKVKDIYELPDGDILFHFSDRVSAFDVKFPTPIPRKGEVLCRFAEFWFKKLPIKNHYVRTEGKDRIVVKKMKMIPIECVVRGYFYGSLVQRWKDGQVTLPEGSQTQLAAKLPTPIFDPTTKSETHDIAISKKDALERNLVTQNEYEWLEKTSLEIYHQMYQAADAAGFVLADLKLEFGKIGDEIVLGDSIGPDEYRLWPKDSYQVGKIQESFDKQLLRDWLAANGYQKKFEDDRNAGKEPVAPQLSDALCNELSSRYITAYEKITQTKF</sequence>
<keyword evidence="3 7" id="KW-0436">Ligase</keyword>
<dbReference type="EMBL" id="LN890280">
    <property type="protein sequence ID" value="CUR51689.1"/>
    <property type="molecule type" value="Genomic_DNA"/>
</dbReference>
<evidence type="ECO:0000256" key="3">
    <source>
        <dbReference type="ARBA" id="ARBA00022598"/>
    </source>
</evidence>
<keyword evidence="5 7" id="KW-0658">Purine biosynthesis</keyword>
<organism evidence="9 10">
    <name type="scientific">Nitrosotalea devaniterrae</name>
    <dbReference type="NCBI Taxonomy" id="1078905"/>
    <lineage>
        <taxon>Archaea</taxon>
        <taxon>Nitrososphaerota</taxon>
        <taxon>Nitrososphaeria</taxon>
        <taxon>Nitrosotaleales</taxon>
        <taxon>Nitrosotaleaceae</taxon>
        <taxon>Nitrosotalea</taxon>
    </lineage>
</organism>
<dbReference type="HAMAP" id="MF_00137">
    <property type="entry name" value="SAICAR_synth"/>
    <property type="match status" value="1"/>
</dbReference>
<evidence type="ECO:0000256" key="1">
    <source>
        <dbReference type="ARBA" id="ARBA00004672"/>
    </source>
</evidence>
<evidence type="ECO:0000256" key="6">
    <source>
        <dbReference type="ARBA" id="ARBA00022840"/>
    </source>
</evidence>
<dbReference type="InterPro" id="IPR028923">
    <property type="entry name" value="SAICAR_synt/ADE2_N"/>
</dbReference>
<dbReference type="EC" id="6.3.2.6" evidence="7"/>
<dbReference type="KEGG" id="ndv:NDEV_0924"/>
<dbReference type="InterPro" id="IPR001636">
    <property type="entry name" value="SAICAR_synth"/>
</dbReference>
<dbReference type="GO" id="GO:0006189">
    <property type="term" value="P:'de novo' IMP biosynthetic process"/>
    <property type="evidence" value="ECO:0007669"/>
    <property type="project" value="UniProtKB-UniRule"/>
</dbReference>
<feature type="domain" description="SAICAR synthetase/ADE2 N-terminal" evidence="8">
    <location>
        <begin position="8"/>
        <end position="240"/>
    </location>
</feature>
<keyword evidence="6 7" id="KW-0067">ATP-binding</keyword>
<dbReference type="Gene3D" id="3.30.200.20">
    <property type="entry name" value="Phosphorylase Kinase, domain 1"/>
    <property type="match status" value="1"/>
</dbReference>
<dbReference type="GO" id="GO:0005737">
    <property type="term" value="C:cytoplasm"/>
    <property type="evidence" value="ECO:0007669"/>
    <property type="project" value="TreeGrafter"/>
</dbReference>
<evidence type="ECO:0000313" key="9">
    <source>
        <dbReference type="EMBL" id="CUR51689.1"/>
    </source>
</evidence>